<dbReference type="AlphaFoldDB" id="A0A8H7TRZ1"/>
<dbReference type="EMBL" id="JADCTT010000003">
    <property type="protein sequence ID" value="KAF9754906.1"/>
    <property type="molecule type" value="Genomic_DNA"/>
</dbReference>
<name>A0A8H7TRZ1_BIOOC</name>
<evidence type="ECO:0000313" key="2">
    <source>
        <dbReference type="Proteomes" id="UP000616885"/>
    </source>
</evidence>
<sequence>MQLFVIASHVEFSYSDQCLRLKNPSCGNISSGNRIKSTRPRRERDVKVRGTGGRLLTPDLRVGNHRKRTESILTSLPLMDATFTGACFVRCLISPLSCPKEHRAAYAAASYQSLSHHSESYMLPIIMALPLPTTQL</sequence>
<dbReference type="Proteomes" id="UP000616885">
    <property type="component" value="Unassembled WGS sequence"/>
</dbReference>
<gene>
    <name evidence="1" type="ORF">IM811_010347</name>
</gene>
<proteinExistence type="predicted"/>
<evidence type="ECO:0000313" key="1">
    <source>
        <dbReference type="EMBL" id="KAF9754906.1"/>
    </source>
</evidence>
<protein>
    <submittedName>
        <fullName evidence="1">Uncharacterized protein</fullName>
    </submittedName>
</protein>
<reference evidence="1" key="1">
    <citation type="submission" date="2020-10" db="EMBL/GenBank/DDBJ databases">
        <title>High-Quality Genome Resource of Clonostachys rosea strain S41 by Oxford Nanopore Long-Read Sequencing.</title>
        <authorList>
            <person name="Wang H."/>
        </authorList>
    </citation>
    <scope>NUCLEOTIDE SEQUENCE</scope>
    <source>
        <strain evidence="1">S41</strain>
    </source>
</reference>
<accession>A0A8H7TRZ1</accession>
<organism evidence="1 2">
    <name type="scientific">Bionectria ochroleuca</name>
    <name type="common">Gliocladium roseum</name>
    <dbReference type="NCBI Taxonomy" id="29856"/>
    <lineage>
        <taxon>Eukaryota</taxon>
        <taxon>Fungi</taxon>
        <taxon>Dikarya</taxon>
        <taxon>Ascomycota</taxon>
        <taxon>Pezizomycotina</taxon>
        <taxon>Sordariomycetes</taxon>
        <taxon>Hypocreomycetidae</taxon>
        <taxon>Hypocreales</taxon>
        <taxon>Bionectriaceae</taxon>
        <taxon>Clonostachys</taxon>
    </lineage>
</organism>
<comment type="caution">
    <text evidence="1">The sequence shown here is derived from an EMBL/GenBank/DDBJ whole genome shotgun (WGS) entry which is preliminary data.</text>
</comment>